<evidence type="ECO:0000313" key="3">
    <source>
        <dbReference type="EMBL" id="ORC87247.1"/>
    </source>
</evidence>
<dbReference type="CDD" id="cd22265">
    <property type="entry name" value="UDM1_RNF168"/>
    <property type="match status" value="1"/>
</dbReference>
<feature type="region of interest" description="Disordered" evidence="2">
    <location>
        <begin position="1787"/>
        <end position="1810"/>
    </location>
</feature>
<feature type="coiled-coil region" evidence="1">
    <location>
        <begin position="517"/>
        <end position="594"/>
    </location>
</feature>
<dbReference type="Proteomes" id="UP000192257">
    <property type="component" value="Unassembled WGS sequence"/>
</dbReference>
<feature type="compositionally biased region" description="Gly residues" evidence="2">
    <location>
        <begin position="216"/>
        <end position="227"/>
    </location>
</feature>
<dbReference type="InterPro" id="IPR027417">
    <property type="entry name" value="P-loop_NTPase"/>
</dbReference>
<dbReference type="EMBL" id="NBCO01000023">
    <property type="protein sequence ID" value="ORC87247.1"/>
    <property type="molecule type" value="Genomic_DNA"/>
</dbReference>
<dbReference type="OrthoDB" id="273353at2759"/>
<evidence type="ECO:0000256" key="1">
    <source>
        <dbReference type="SAM" id="Coils"/>
    </source>
</evidence>
<feature type="compositionally biased region" description="Polar residues" evidence="2">
    <location>
        <begin position="419"/>
        <end position="433"/>
    </location>
</feature>
<reference evidence="3 4" key="1">
    <citation type="submission" date="2017-03" db="EMBL/GenBank/DDBJ databases">
        <title>An alternative strategy for trypanosome survival in the mammalian bloodstream revealed through genome and transcriptome analysis of the ubiquitous bovine parasite Trypanosoma (Megatrypanum) theileri.</title>
        <authorList>
            <person name="Kelly S."/>
            <person name="Ivens A."/>
            <person name="Mott A."/>
            <person name="O'Neill E."/>
            <person name="Emms D."/>
            <person name="Macleod O."/>
            <person name="Voorheis P."/>
            <person name="Matthews J."/>
            <person name="Matthews K."/>
            <person name="Carrington M."/>
        </authorList>
    </citation>
    <scope>NUCLEOTIDE SEQUENCE [LARGE SCALE GENOMIC DNA]</scope>
    <source>
        <strain evidence="3">Edinburgh</strain>
    </source>
</reference>
<keyword evidence="4" id="KW-1185">Reference proteome</keyword>
<feature type="compositionally biased region" description="Basic and acidic residues" evidence="2">
    <location>
        <begin position="1789"/>
        <end position="1798"/>
    </location>
</feature>
<feature type="region of interest" description="Disordered" evidence="2">
    <location>
        <begin position="207"/>
        <end position="269"/>
    </location>
</feature>
<feature type="region of interest" description="Disordered" evidence="2">
    <location>
        <begin position="327"/>
        <end position="390"/>
    </location>
</feature>
<accession>A0A1X0NRC8</accession>
<gene>
    <name evidence="3" type="ORF">TM35_000232180</name>
</gene>
<feature type="compositionally biased region" description="Basic and acidic residues" evidence="2">
    <location>
        <begin position="376"/>
        <end position="390"/>
    </location>
</feature>
<feature type="compositionally biased region" description="Low complexity" evidence="2">
    <location>
        <begin position="1066"/>
        <end position="1084"/>
    </location>
</feature>
<dbReference type="PANTHER" id="PTHR35615">
    <property type="entry name" value="PRESENT IN THE OUTER MITOCHONDRIAL MEMBRANE PROTEOME 22-RELATED"/>
    <property type="match status" value="1"/>
</dbReference>
<sequence length="2159" mass="239956">MFAFDFSIPSSEAEDYYVDFGDQFYKGSIPDKKDNSGTVSNTHSTDQHSHKDDHQINFIADDFSYGGYCYGGAMEGDDERFVSSLNVQDGVNFKYTMQDYPVFDYNAPQTSGKTVPLTSSPLLNKGSHDYGYSAPLLGLLDNWNDKESGFGYGLDALIHCVQFGFGPQPSFLVAAPSFFQEIRSKSQDVYYDLDGIENATISTETYSTKNNTSNARGGGGGGGGSSGGTRKKSDNIFGDAVKGRTNLAPFGFPERRRSSGEGSTREQYADKREAFAREARGYMQEMGFILSQLFEENDNSVNYGGKNMNSSTTRKMDAANLEAVLTGESTSHIKPQLSLPSSASPKRKKSDSVNLKNEAITQGKKTSLTTTSSKPQENKKASPTGENKKNIDMEYPVFDVDTLRESLMWPKFTVKPSRGGSSTKRVSERNTALSGRLEGPEISEVSPTTQQEKRHYFDDIIDSMEYPSIEGLRGNAMFLSSDDLPLFPQLARTVTGKELSKFTGPPTMTPEAEQDFYNRLEKDLREQEQRIVEARKRANDKAERRVSRMVVIDKRYAKKADACEKSDTNQIKKLQEQQKENEERRARVQAFLEKRRAKVSSMEKEVKKEIIPPELKHTEVCTSSVEEVRASNATSGRRIFHERRKSSTKPLVHVAVPYLDEQQLEERYINDTLIEPEVPSRREDNIDSKLHVSSLVIVQKSTEEQRNRRVNIALQSDKIIEIRQSHEMPRYFEVDEYLESCDDKNLYSVTLLGLKRKFLSGFNVAMFLAGSESALLLSWRAVREVMEGVFRDLDKDSELFLSVALVREGLTQDLLSESGRMVRTTFNFSALLDVTLDNVSYTKLQDLKHFSKLLAHAWELARLNQTHHSGFIAVSIVLKQIKENDLILSSMLVTSGNCSVDYLNGVLRKDGREVNRLFNGALGGSYFTVAVLALDEEDEGVVQLMNTQRKLASIKNRPGIQGSAKRYIERAEEELASCKRNDKAKLLKCKYLQEQVLMLKRALFDPKKYVPGEDVNELSKRHSTQKTNVKNDGCKESSSKDPNAPLLSKKIAVMDTVQEHKQGKKQQPQPLQQPLQLQTPPQHLQRQKPSSGNSLISQDTPLKKPINQPPSRLSPMIIQEKLKLPPPMEKPHPTSKSPVQVSQNGLPPKTVNGSKDKCVLPTLASVSTSLNKMIVPSTNAHKNIHPPPPPPQATTTTTSQGGLDALALEPVKRREGRRHQISSTSHPGGKEPTMVKNSSNAAISSQRIPCEPVRVPIPLKLPPCRELSRIKSENSLMSHQNSTLQRRLLEGGVTRDVPLNLCRNSSTPLIRSLSVSATVGATASTRYINRTEVPLQKPMFRDLEALSKGSEMTLSGSISPEMCPSTSHFSRAKGMGENAVRTPLTEQEEYVEEECDEYEERGERNVNGKGNNGNIHHHHLVNSGEENEQSSGRKYAPSTDSSIPSLSKVRTLVMVDSGCNESANVTHDETTVIVMTDDDFEEYEVDEVVERSDDSEGVQSKVLNELRDTFLLGCNAAILAADSRSSALSTIALKSVVREVLEGITEKSDSPHPKCRGTLSISIVQLNGETVLDLLKENSTAQKLVIAISPIFGPCVHNVTRLRVDSAVLFDSMLTSSLTRAAEKGREYGVVFVSIVLKQKQQGLKDVLISSLVTCFVGENVGLYAAVLDRSPLVPRPLFHYALGGPCYTVALLGFSGAETRANRMLAVQKRLGEVLNRPTHPGSINKFISGIHNDLEPSLRKKLQEQDGDEAESTRIILKRLGEMARDAETLLKDFWNSEPKAYLNETEPSKIRDSRSQRKPPLVTSTNANDGEKVRSLVCCEQRLLGNGSIAVQGNAVLTRLGEYVCRYDVDEVVERESGSNSLPSQLIDDLVLKFLSGQNTALLSADSRSSAVTPLILRKIAYLILYNLTMDSESAPANAELLASIALVKDDVTVDLLAEDEDNIFHRFEVETTPIYGRRLRGVSYHIVNTAEKFDHLLAFAVDRAAPALRSEDPGIMVISLILTQYFEKPESDVLVSSFMATTVFDNVSHYAGVLQNDPNEPTDLFKNALGGPCFTVAMLGLCDEDEDVGKLLSIQMELAHIRNRPSPLVTVKQHIRDLKKGITMLRNHAESTEDEQQKNYIREKIAQAEGYLREAVETLEVPVREKGFVPLGSQM</sequence>
<keyword evidence="1" id="KW-0175">Coiled coil</keyword>
<evidence type="ECO:0000313" key="4">
    <source>
        <dbReference type="Proteomes" id="UP000192257"/>
    </source>
</evidence>
<feature type="region of interest" description="Disordered" evidence="2">
    <location>
        <begin position="31"/>
        <end position="51"/>
    </location>
</feature>
<dbReference type="GeneID" id="39987238"/>
<evidence type="ECO:0000256" key="2">
    <source>
        <dbReference type="SAM" id="MobiDB-lite"/>
    </source>
</evidence>
<dbReference type="InterPro" id="IPR036961">
    <property type="entry name" value="Kinesin_motor_dom_sf"/>
</dbReference>
<feature type="compositionally biased region" description="Polar residues" evidence="2">
    <location>
        <begin position="1134"/>
        <end position="1145"/>
    </location>
</feature>
<feature type="region of interest" description="Disordered" evidence="2">
    <location>
        <begin position="1178"/>
        <end position="1236"/>
    </location>
</feature>
<dbReference type="SUPFAM" id="SSF52540">
    <property type="entry name" value="P-loop containing nucleoside triphosphate hydrolases"/>
    <property type="match status" value="3"/>
</dbReference>
<feature type="region of interest" description="Disordered" evidence="2">
    <location>
        <begin position="1405"/>
        <end position="1442"/>
    </location>
</feature>
<dbReference type="Gene3D" id="3.40.850.10">
    <property type="entry name" value="Kinesin motor domain"/>
    <property type="match status" value="1"/>
</dbReference>
<feature type="compositionally biased region" description="Polar residues" evidence="2">
    <location>
        <begin position="327"/>
        <end position="344"/>
    </location>
</feature>
<dbReference type="RefSeq" id="XP_028881313.1">
    <property type="nucleotide sequence ID" value="XM_029027458.1"/>
</dbReference>
<comment type="caution">
    <text evidence="3">The sequence shown here is derived from an EMBL/GenBank/DDBJ whole genome shotgun (WGS) entry which is preliminary data.</text>
</comment>
<feature type="compositionally biased region" description="Low complexity" evidence="2">
    <location>
        <begin position="364"/>
        <end position="374"/>
    </location>
</feature>
<proteinExistence type="predicted"/>
<protein>
    <submittedName>
        <fullName evidence="3">Uncharacterized protein</fullName>
    </submittedName>
</protein>
<feature type="region of interest" description="Disordered" evidence="2">
    <location>
        <begin position="1011"/>
        <end position="1154"/>
    </location>
</feature>
<organism evidence="3 4">
    <name type="scientific">Trypanosoma theileri</name>
    <dbReference type="NCBI Taxonomy" id="67003"/>
    <lineage>
        <taxon>Eukaryota</taxon>
        <taxon>Discoba</taxon>
        <taxon>Euglenozoa</taxon>
        <taxon>Kinetoplastea</taxon>
        <taxon>Metakinetoplastina</taxon>
        <taxon>Trypanosomatida</taxon>
        <taxon>Trypanosomatidae</taxon>
        <taxon>Trypanosoma</taxon>
    </lineage>
</organism>
<dbReference type="PANTHER" id="PTHR35615:SF6">
    <property type="entry name" value="KINESIN MOTOR DOMAIN-CONTAINING PROTEIN"/>
    <property type="match status" value="1"/>
</dbReference>
<dbReference type="VEuPathDB" id="TriTrypDB:TM35_000232180"/>
<feature type="compositionally biased region" description="Basic and acidic residues" evidence="2">
    <location>
        <begin position="253"/>
        <end position="269"/>
    </location>
</feature>
<feature type="region of interest" description="Disordered" evidence="2">
    <location>
        <begin position="415"/>
        <end position="451"/>
    </location>
</feature>
<name>A0A1X0NRC8_9TRYP</name>
<feature type="compositionally biased region" description="Polar residues" evidence="2">
    <location>
        <begin position="1088"/>
        <end position="1100"/>
    </location>
</feature>